<proteinExistence type="predicted"/>
<comment type="caution">
    <text evidence="1">The sequence shown here is derived from an EMBL/GenBank/DDBJ whole genome shotgun (WGS) entry which is preliminary data.</text>
</comment>
<dbReference type="EMBL" id="JADEXN010000001">
    <property type="protein sequence ID" value="MBE9039191.1"/>
    <property type="molecule type" value="Genomic_DNA"/>
</dbReference>
<name>A0A928Z7W4_9CYAN</name>
<reference evidence="1" key="1">
    <citation type="submission" date="2020-10" db="EMBL/GenBank/DDBJ databases">
        <authorList>
            <person name="Castelo-Branco R."/>
            <person name="Eusebio N."/>
            <person name="Adriana R."/>
            <person name="Vieira A."/>
            <person name="Brugerolle De Fraissinette N."/>
            <person name="Rezende De Castro R."/>
            <person name="Schneider M.P."/>
            <person name="Vasconcelos V."/>
            <person name="Leao P.N."/>
        </authorList>
    </citation>
    <scope>NUCLEOTIDE SEQUENCE</scope>
    <source>
        <strain evidence="1">LEGE 11467</strain>
    </source>
</reference>
<evidence type="ECO:0000313" key="2">
    <source>
        <dbReference type="Proteomes" id="UP000621799"/>
    </source>
</evidence>
<sequence>MKFGYRSPDFPSYQTTQAGYENRNDNLQSIEVRARCLHFDRPICQQQAVRGYLAALSVRRVNT</sequence>
<evidence type="ECO:0000313" key="1">
    <source>
        <dbReference type="EMBL" id="MBE9039191.1"/>
    </source>
</evidence>
<keyword evidence="2" id="KW-1185">Reference proteome</keyword>
<dbReference type="Proteomes" id="UP000621799">
    <property type="component" value="Unassembled WGS sequence"/>
</dbReference>
<gene>
    <name evidence="1" type="ORF">IQ235_00075</name>
</gene>
<dbReference type="AlphaFoldDB" id="A0A928Z7W4"/>
<accession>A0A928Z7W4</accession>
<protein>
    <submittedName>
        <fullName evidence="1">Uncharacterized protein</fullName>
    </submittedName>
</protein>
<dbReference type="RefSeq" id="WP_264319458.1">
    <property type="nucleotide sequence ID" value="NZ_JADEXN010000001.1"/>
</dbReference>
<organism evidence="1 2">
    <name type="scientific">Zarconia navalis LEGE 11467</name>
    <dbReference type="NCBI Taxonomy" id="1828826"/>
    <lineage>
        <taxon>Bacteria</taxon>
        <taxon>Bacillati</taxon>
        <taxon>Cyanobacteriota</taxon>
        <taxon>Cyanophyceae</taxon>
        <taxon>Oscillatoriophycideae</taxon>
        <taxon>Oscillatoriales</taxon>
        <taxon>Oscillatoriales incertae sedis</taxon>
        <taxon>Zarconia</taxon>
        <taxon>Zarconia navalis</taxon>
    </lineage>
</organism>